<dbReference type="Proteomes" id="UP000598996">
    <property type="component" value="Unassembled WGS sequence"/>
</dbReference>
<accession>A0ABS1VXY4</accession>
<gene>
    <name evidence="2" type="ORF">JKJ07_34075</name>
</gene>
<dbReference type="Gene3D" id="2.60.120.10">
    <property type="entry name" value="Jelly Rolls"/>
    <property type="match status" value="1"/>
</dbReference>
<dbReference type="InterPro" id="IPR013096">
    <property type="entry name" value="Cupin_2"/>
</dbReference>
<evidence type="ECO:0000313" key="2">
    <source>
        <dbReference type="EMBL" id="MBL7259355.1"/>
    </source>
</evidence>
<organism evidence="2 3">
    <name type="scientific">Paractinoplanes lichenicola</name>
    <dbReference type="NCBI Taxonomy" id="2802976"/>
    <lineage>
        <taxon>Bacteria</taxon>
        <taxon>Bacillati</taxon>
        <taxon>Actinomycetota</taxon>
        <taxon>Actinomycetes</taxon>
        <taxon>Micromonosporales</taxon>
        <taxon>Micromonosporaceae</taxon>
        <taxon>Paractinoplanes</taxon>
    </lineage>
</organism>
<proteinExistence type="predicted"/>
<comment type="caution">
    <text evidence="2">The sequence shown here is derived from an EMBL/GenBank/DDBJ whole genome shotgun (WGS) entry which is preliminary data.</text>
</comment>
<sequence>MEIVGFGPETSRGIEAYGSRGLTAKAVVRADELAVTVLRVAAGGEIGRHPAPVEQVMLVTAGSGEVCGGDGSWHRVVTGQAVWWAAGEEHTTRAVEDLTLVVLERPGLRAPA</sequence>
<evidence type="ECO:0000259" key="1">
    <source>
        <dbReference type="Pfam" id="PF07883"/>
    </source>
</evidence>
<feature type="domain" description="Cupin type-2" evidence="1">
    <location>
        <begin position="38"/>
        <end position="103"/>
    </location>
</feature>
<name>A0ABS1VXY4_9ACTN</name>
<dbReference type="SUPFAM" id="SSF51182">
    <property type="entry name" value="RmlC-like cupins"/>
    <property type="match status" value="1"/>
</dbReference>
<dbReference type="EMBL" id="JAENHO010000011">
    <property type="protein sequence ID" value="MBL7259355.1"/>
    <property type="molecule type" value="Genomic_DNA"/>
</dbReference>
<dbReference type="Pfam" id="PF07883">
    <property type="entry name" value="Cupin_2"/>
    <property type="match status" value="1"/>
</dbReference>
<keyword evidence="3" id="KW-1185">Reference proteome</keyword>
<dbReference type="InterPro" id="IPR011051">
    <property type="entry name" value="RmlC_Cupin_sf"/>
</dbReference>
<dbReference type="InterPro" id="IPR014710">
    <property type="entry name" value="RmlC-like_jellyroll"/>
</dbReference>
<evidence type="ECO:0000313" key="3">
    <source>
        <dbReference type="Proteomes" id="UP000598996"/>
    </source>
</evidence>
<reference evidence="2 3" key="1">
    <citation type="submission" date="2021-01" db="EMBL/GenBank/DDBJ databases">
        <title>Actinoplanes sp. nov. LDG1-01 isolated from lichen.</title>
        <authorList>
            <person name="Saeng-In P."/>
            <person name="Phongsopitanun W."/>
            <person name="Kanchanasin P."/>
            <person name="Yuki M."/>
            <person name="Kudo T."/>
            <person name="Ohkuma M."/>
            <person name="Tanasupawat S."/>
        </authorList>
    </citation>
    <scope>NUCLEOTIDE SEQUENCE [LARGE SCALE GENOMIC DNA]</scope>
    <source>
        <strain evidence="2 3">LDG1-01</strain>
    </source>
</reference>
<dbReference type="RefSeq" id="WP_202996061.1">
    <property type="nucleotide sequence ID" value="NZ_JAENHO010000011.1"/>
</dbReference>
<protein>
    <submittedName>
        <fullName evidence="2">Cupin domain-containing protein</fullName>
    </submittedName>
</protein>